<evidence type="ECO:0000256" key="4">
    <source>
        <dbReference type="ARBA" id="ARBA00022801"/>
    </source>
</evidence>
<dbReference type="InterPro" id="IPR027417">
    <property type="entry name" value="P-loop_NTPase"/>
</dbReference>
<dbReference type="InterPro" id="IPR001650">
    <property type="entry name" value="Helicase_C-like"/>
</dbReference>
<dbReference type="Gene3D" id="3.40.50.300">
    <property type="entry name" value="P-loop containing nucleotide triphosphate hydrolases"/>
    <property type="match status" value="2"/>
</dbReference>
<evidence type="ECO:0000256" key="6">
    <source>
        <dbReference type="ARBA" id="ARBA00022840"/>
    </source>
</evidence>
<dbReference type="InterPro" id="IPR014014">
    <property type="entry name" value="RNA_helicase_DEAD_Q_motif"/>
</dbReference>
<dbReference type="SMART" id="SM00490">
    <property type="entry name" value="HELICc"/>
    <property type="match status" value="1"/>
</dbReference>
<feature type="short sequence motif" description="Q motif" evidence="8">
    <location>
        <begin position="75"/>
        <end position="103"/>
    </location>
</feature>
<dbReference type="GO" id="GO:0003676">
    <property type="term" value="F:nucleic acid binding"/>
    <property type="evidence" value="ECO:0007669"/>
    <property type="project" value="InterPro"/>
</dbReference>
<dbReference type="CDD" id="cd18787">
    <property type="entry name" value="SF2_C_DEAD"/>
    <property type="match status" value="1"/>
</dbReference>
<dbReference type="EMBL" id="LCTV02000008">
    <property type="protein sequence ID" value="PRQ73188.1"/>
    <property type="molecule type" value="Genomic_DNA"/>
</dbReference>
<evidence type="ECO:0000259" key="11">
    <source>
        <dbReference type="PROSITE" id="PS51192"/>
    </source>
</evidence>
<dbReference type="SUPFAM" id="SSF52540">
    <property type="entry name" value="P-loop containing nucleoside triphosphate hydrolases"/>
    <property type="match status" value="1"/>
</dbReference>
<keyword evidence="6 9" id="KW-0067">ATP-binding</keyword>
<dbReference type="GO" id="GO:0005524">
    <property type="term" value="F:ATP binding"/>
    <property type="evidence" value="ECO:0007669"/>
    <property type="project" value="UniProtKB-KW"/>
</dbReference>
<dbReference type="PROSITE" id="PS51194">
    <property type="entry name" value="HELICASE_CTER"/>
    <property type="match status" value="1"/>
</dbReference>
<feature type="compositionally biased region" description="Basic and acidic residues" evidence="10">
    <location>
        <begin position="567"/>
        <end position="585"/>
    </location>
</feature>
<keyword evidence="3 9" id="KW-0547">Nucleotide-binding</keyword>
<dbReference type="FunFam" id="3.40.50.300:FF:000079">
    <property type="entry name" value="probable ATP-dependent RNA helicase DDX17"/>
    <property type="match status" value="1"/>
</dbReference>
<dbReference type="EC" id="3.6.4.13" evidence="2"/>
<evidence type="ECO:0000256" key="10">
    <source>
        <dbReference type="SAM" id="MobiDB-lite"/>
    </source>
</evidence>
<dbReference type="InterPro" id="IPR000629">
    <property type="entry name" value="RNA-helicase_DEAD-box_CS"/>
</dbReference>
<proteinExistence type="inferred from homology"/>
<feature type="compositionally biased region" description="Low complexity" evidence="10">
    <location>
        <begin position="469"/>
        <end position="482"/>
    </location>
</feature>
<feature type="domain" description="DEAD-box RNA helicase Q" evidence="13">
    <location>
        <begin position="75"/>
        <end position="103"/>
    </location>
</feature>
<evidence type="ECO:0000256" key="8">
    <source>
        <dbReference type="PROSITE-ProRule" id="PRU00552"/>
    </source>
</evidence>
<keyword evidence="4 9" id="KW-0378">Hydrolase</keyword>
<accession>A0A2T0A596</accession>
<dbReference type="Pfam" id="PF00271">
    <property type="entry name" value="Helicase_C"/>
    <property type="match status" value="1"/>
</dbReference>
<name>A0A2T0A596_RHOTO</name>
<feature type="compositionally biased region" description="Polar residues" evidence="10">
    <location>
        <begin position="548"/>
        <end position="564"/>
    </location>
</feature>
<dbReference type="GO" id="GO:0005634">
    <property type="term" value="C:nucleus"/>
    <property type="evidence" value="ECO:0007669"/>
    <property type="project" value="UniProtKB-SubCell"/>
</dbReference>
<comment type="caution">
    <text evidence="14">The sequence shown here is derived from an EMBL/GenBank/DDBJ whole genome shotgun (WGS) entry which is preliminary data.</text>
</comment>
<evidence type="ECO:0000256" key="3">
    <source>
        <dbReference type="ARBA" id="ARBA00022741"/>
    </source>
</evidence>
<sequence length="636" mass="69411">MSSGYGSEPRPPMRVKGPYMADLSPIDFSRVELPPFQKDFYTEHKNVTNRSDEEVEAWRKLKKISVFGNARRPAHNWIEMQLPDFVLEYIKSKGFIEPMPIQSQAFPMAMSGNDLIAISETGSGKTLAYAAPAILHVQAQPPTDAAQGPIALVMAPTRELAMQILAEFRAVGEGSPVTSACAYGGVSKMRQLADIAQGVDILIATPGRLLEYLAEGSVTLKRVTYLVVDEADRMIHEGFEEELRQIFSCIRPDRQVLMFSATWPEEVRDLANEFLKDAARVHIGKDELVAAKRIKQEVILCHGYIDKRDKLIEIINEVKAQNGKILVFLNTKRLVQEMTDWIRELPDKYEALCLHGDKRQEERDFALNEFRKGGHPILLATDVAQRGLDIEGVTVVCNFDVPDTVASYVHRIGRTARAGHEGRSITLLSGSRDRAMAAESVKVMQRDEQAIPEELEEYAREDSLFAPMESSTSSADATAASAGWGGSAAKSEEATPAAGWGASDVKTDQPGGTSSGQAPKPWGKPAAEVKKDEESTAAGYDSGYGASPETSPAKSTSWGRSSASPPAKEEHSPIELDKSESHTLETVDEEERPEDFLAKMGATGDADSDGGSGTITPTEAARLEADLNKVSLDDDA</sequence>
<dbReference type="GO" id="GO:0016787">
    <property type="term" value="F:hydrolase activity"/>
    <property type="evidence" value="ECO:0007669"/>
    <property type="project" value="UniProtKB-KW"/>
</dbReference>
<dbReference type="InterPro" id="IPR011545">
    <property type="entry name" value="DEAD/DEAH_box_helicase_dom"/>
</dbReference>
<feature type="domain" description="Helicase ATP-binding" evidence="11">
    <location>
        <begin position="106"/>
        <end position="281"/>
    </location>
</feature>
<gene>
    <name evidence="14" type="ORF">AAT19DRAFT_15941</name>
</gene>
<feature type="domain" description="Helicase C-terminal" evidence="12">
    <location>
        <begin position="310"/>
        <end position="459"/>
    </location>
</feature>
<protein>
    <recommendedName>
        <fullName evidence="2">RNA helicase</fullName>
        <ecNumber evidence="2">3.6.4.13</ecNumber>
    </recommendedName>
</protein>
<evidence type="ECO:0000259" key="13">
    <source>
        <dbReference type="PROSITE" id="PS51195"/>
    </source>
</evidence>
<dbReference type="PROSITE" id="PS51195">
    <property type="entry name" value="Q_MOTIF"/>
    <property type="match status" value="1"/>
</dbReference>
<dbReference type="OrthoDB" id="2529392at2759"/>
<dbReference type="SMART" id="SM00487">
    <property type="entry name" value="DEXDc"/>
    <property type="match status" value="1"/>
</dbReference>
<evidence type="ECO:0000256" key="5">
    <source>
        <dbReference type="ARBA" id="ARBA00022806"/>
    </source>
</evidence>
<evidence type="ECO:0000256" key="2">
    <source>
        <dbReference type="ARBA" id="ARBA00012552"/>
    </source>
</evidence>
<dbReference type="PROSITE" id="PS51192">
    <property type="entry name" value="HELICASE_ATP_BIND_1"/>
    <property type="match status" value="1"/>
</dbReference>
<reference evidence="14 15" key="1">
    <citation type="journal article" date="2018" name="Elife">
        <title>Functional genomics of lipid metabolism in the oleaginous yeast Rhodosporidium toruloides.</title>
        <authorList>
            <person name="Coradetti S.T."/>
            <person name="Pinel D."/>
            <person name="Geiselman G."/>
            <person name="Ito M."/>
            <person name="Mondo S."/>
            <person name="Reilly M.C."/>
            <person name="Cheng Y.F."/>
            <person name="Bauer S."/>
            <person name="Grigoriev I."/>
            <person name="Gladden J.M."/>
            <person name="Simmons B.A."/>
            <person name="Brem R."/>
            <person name="Arkin A.P."/>
            <person name="Skerker J.M."/>
        </authorList>
    </citation>
    <scope>NUCLEOTIDE SEQUENCE [LARGE SCALE GENOMIC DNA]</scope>
    <source>
        <strain evidence="14 15">NBRC 0880</strain>
    </source>
</reference>
<dbReference type="PROSITE" id="PS00039">
    <property type="entry name" value="DEAD_ATP_HELICASE"/>
    <property type="match status" value="1"/>
</dbReference>
<evidence type="ECO:0000313" key="14">
    <source>
        <dbReference type="EMBL" id="PRQ73188.1"/>
    </source>
</evidence>
<evidence type="ECO:0000256" key="9">
    <source>
        <dbReference type="RuleBase" id="RU000492"/>
    </source>
</evidence>
<comment type="similarity">
    <text evidence="9">Belongs to the DEAD box helicase family.</text>
</comment>
<evidence type="ECO:0000256" key="7">
    <source>
        <dbReference type="ARBA" id="ARBA00023242"/>
    </source>
</evidence>
<dbReference type="InterPro" id="IPR014001">
    <property type="entry name" value="Helicase_ATP-bd"/>
</dbReference>
<evidence type="ECO:0000259" key="12">
    <source>
        <dbReference type="PROSITE" id="PS51194"/>
    </source>
</evidence>
<dbReference type="GO" id="GO:0003724">
    <property type="term" value="F:RNA helicase activity"/>
    <property type="evidence" value="ECO:0007669"/>
    <property type="project" value="UniProtKB-EC"/>
</dbReference>
<evidence type="ECO:0000313" key="15">
    <source>
        <dbReference type="Proteomes" id="UP000239560"/>
    </source>
</evidence>
<dbReference type="PANTHER" id="PTHR47958">
    <property type="entry name" value="ATP-DEPENDENT RNA HELICASE DBP3"/>
    <property type="match status" value="1"/>
</dbReference>
<keyword evidence="7" id="KW-0539">Nucleus</keyword>
<evidence type="ECO:0000256" key="1">
    <source>
        <dbReference type="ARBA" id="ARBA00004123"/>
    </source>
</evidence>
<dbReference type="Proteomes" id="UP000239560">
    <property type="component" value="Unassembled WGS sequence"/>
</dbReference>
<dbReference type="Pfam" id="PF00270">
    <property type="entry name" value="DEAD"/>
    <property type="match status" value="1"/>
</dbReference>
<keyword evidence="5 9" id="KW-0347">Helicase</keyword>
<comment type="subcellular location">
    <subcellularLocation>
        <location evidence="1">Nucleus</location>
    </subcellularLocation>
</comment>
<dbReference type="AlphaFoldDB" id="A0A2T0A596"/>
<organism evidence="14 15">
    <name type="scientific">Rhodotorula toruloides</name>
    <name type="common">Yeast</name>
    <name type="synonym">Rhodosporidium toruloides</name>
    <dbReference type="NCBI Taxonomy" id="5286"/>
    <lineage>
        <taxon>Eukaryota</taxon>
        <taxon>Fungi</taxon>
        <taxon>Dikarya</taxon>
        <taxon>Basidiomycota</taxon>
        <taxon>Pucciniomycotina</taxon>
        <taxon>Microbotryomycetes</taxon>
        <taxon>Sporidiobolales</taxon>
        <taxon>Sporidiobolaceae</taxon>
        <taxon>Rhodotorula</taxon>
    </lineage>
</organism>
<feature type="region of interest" description="Disordered" evidence="10">
    <location>
        <begin position="466"/>
        <end position="636"/>
    </location>
</feature>